<organism evidence="3 4">
    <name type="scientific">Herbaspirillum hiltneri N3</name>
    <dbReference type="NCBI Taxonomy" id="1262470"/>
    <lineage>
        <taxon>Bacteria</taxon>
        <taxon>Pseudomonadati</taxon>
        <taxon>Pseudomonadota</taxon>
        <taxon>Betaproteobacteria</taxon>
        <taxon>Burkholderiales</taxon>
        <taxon>Oxalobacteraceae</taxon>
        <taxon>Herbaspirillum</taxon>
    </lineage>
</organism>
<dbReference type="Gene3D" id="2.30.30.90">
    <property type="match status" value="1"/>
</dbReference>
<dbReference type="PANTHER" id="PTHR42954">
    <property type="entry name" value="FE(2+) TRANSPORT PROTEIN A"/>
    <property type="match status" value="1"/>
</dbReference>
<evidence type="ECO:0000313" key="4">
    <source>
        <dbReference type="Proteomes" id="UP000063429"/>
    </source>
</evidence>
<dbReference type="SUPFAM" id="SSF50037">
    <property type="entry name" value="C-terminal domain of transcriptional repressors"/>
    <property type="match status" value="1"/>
</dbReference>
<dbReference type="Proteomes" id="UP000063429">
    <property type="component" value="Chromosome"/>
</dbReference>
<dbReference type="InterPro" id="IPR038157">
    <property type="entry name" value="FeoA_core_dom"/>
</dbReference>
<keyword evidence="1" id="KW-0408">Iron</keyword>
<dbReference type="InterPro" id="IPR052713">
    <property type="entry name" value="FeoA"/>
</dbReference>
<gene>
    <name evidence="3" type="ORF">F506_07735</name>
</gene>
<evidence type="ECO:0000313" key="3">
    <source>
        <dbReference type="EMBL" id="AKZ62583.1"/>
    </source>
</evidence>
<name>A0ABM5UZQ8_9BURK</name>
<accession>A0ABM5UZQ8</accession>
<reference evidence="4" key="1">
    <citation type="journal article" date="2015" name="Genome Announc.">
        <title>Complete Genome Sequence of Herbaspirillum hiltneri N3 (DSM 17495), Isolated from Surface-Sterilized Wheat Roots.</title>
        <authorList>
            <person name="Guizelini D."/>
            <person name="Saizaki P.M."/>
            <person name="Coimbra N.A."/>
            <person name="Weiss V.A."/>
            <person name="Faoro H."/>
            <person name="Sfeir M.Z."/>
            <person name="Baura V.A."/>
            <person name="Monteiro R.A."/>
            <person name="Chubatsu L.S."/>
            <person name="Souza E.M."/>
            <person name="Cruz L.M."/>
            <person name="Pedrosa F.O."/>
            <person name="Raittz R.T."/>
            <person name="Marchaukoski J.N."/>
            <person name="Steffens M.B."/>
        </authorList>
    </citation>
    <scope>NUCLEOTIDE SEQUENCE [LARGE SCALE GENOMIC DNA]</scope>
    <source>
        <strain evidence="4">N3</strain>
    </source>
</reference>
<feature type="domain" description="Ferrous iron transporter FeoA-like" evidence="2">
    <location>
        <begin position="17"/>
        <end position="95"/>
    </location>
</feature>
<dbReference type="Pfam" id="PF04023">
    <property type="entry name" value="FeoA"/>
    <property type="match status" value="1"/>
</dbReference>
<evidence type="ECO:0000256" key="1">
    <source>
        <dbReference type="ARBA" id="ARBA00023004"/>
    </source>
</evidence>
<dbReference type="InterPro" id="IPR007167">
    <property type="entry name" value="Fe-transptr_FeoA-like"/>
</dbReference>
<evidence type="ECO:0000259" key="2">
    <source>
        <dbReference type="SMART" id="SM00899"/>
    </source>
</evidence>
<proteinExistence type="predicted"/>
<sequence length="97" mass="10475">MISPTATATATAAIARNTLADLTKGEQACIRFLPPSQDPELSALRERLEELGFLPGEIVRVVALSFPAGDPIAVRIGNTTFALRRHEAELIHIDRLA</sequence>
<keyword evidence="4" id="KW-1185">Reference proteome</keyword>
<dbReference type="SMART" id="SM00899">
    <property type="entry name" value="FeoA"/>
    <property type="match status" value="1"/>
</dbReference>
<dbReference type="InterPro" id="IPR008988">
    <property type="entry name" value="Transcriptional_repressor_C"/>
</dbReference>
<dbReference type="RefSeq" id="WP_053196340.1">
    <property type="nucleotide sequence ID" value="NZ_CP011409.1"/>
</dbReference>
<protein>
    <recommendedName>
        <fullName evidence="2">Ferrous iron transporter FeoA-like domain-containing protein</fullName>
    </recommendedName>
</protein>
<dbReference type="EMBL" id="CP011409">
    <property type="protein sequence ID" value="AKZ62583.1"/>
    <property type="molecule type" value="Genomic_DNA"/>
</dbReference>
<dbReference type="PANTHER" id="PTHR42954:SF2">
    <property type="entry name" value="FE(2+) TRANSPORT PROTEIN A"/>
    <property type="match status" value="1"/>
</dbReference>